<evidence type="ECO:0000313" key="1">
    <source>
        <dbReference type="EMBL" id="CAK7351749.1"/>
    </source>
</evidence>
<accession>A0AAV1SLX8</accession>
<protein>
    <submittedName>
        <fullName evidence="1">Uncharacterized protein</fullName>
    </submittedName>
</protein>
<gene>
    <name evidence="1" type="ORF">DCAF_LOCUS23978</name>
</gene>
<dbReference type="Proteomes" id="UP001314170">
    <property type="component" value="Unassembled WGS sequence"/>
</dbReference>
<name>A0AAV1SLX8_9ROSI</name>
<reference evidence="1 2" key="1">
    <citation type="submission" date="2024-01" db="EMBL/GenBank/DDBJ databases">
        <authorList>
            <person name="Waweru B."/>
        </authorList>
    </citation>
    <scope>NUCLEOTIDE SEQUENCE [LARGE SCALE GENOMIC DNA]</scope>
</reference>
<proteinExistence type="predicted"/>
<organism evidence="1 2">
    <name type="scientific">Dovyalis caffra</name>
    <dbReference type="NCBI Taxonomy" id="77055"/>
    <lineage>
        <taxon>Eukaryota</taxon>
        <taxon>Viridiplantae</taxon>
        <taxon>Streptophyta</taxon>
        <taxon>Embryophyta</taxon>
        <taxon>Tracheophyta</taxon>
        <taxon>Spermatophyta</taxon>
        <taxon>Magnoliopsida</taxon>
        <taxon>eudicotyledons</taxon>
        <taxon>Gunneridae</taxon>
        <taxon>Pentapetalae</taxon>
        <taxon>rosids</taxon>
        <taxon>fabids</taxon>
        <taxon>Malpighiales</taxon>
        <taxon>Salicaceae</taxon>
        <taxon>Flacourtieae</taxon>
        <taxon>Dovyalis</taxon>
    </lineage>
</organism>
<keyword evidence="2" id="KW-1185">Reference proteome</keyword>
<sequence length="80" mass="9368">MEVGLYGFVRYRERGLVLRVVMKVRESEESLVELGRRRWWGCNGKLEREEEASCGGLGSSLRRFVSGYFRQGRRWPSVVL</sequence>
<dbReference type="AlphaFoldDB" id="A0AAV1SLX8"/>
<comment type="caution">
    <text evidence="1">The sequence shown here is derived from an EMBL/GenBank/DDBJ whole genome shotgun (WGS) entry which is preliminary data.</text>
</comment>
<dbReference type="EMBL" id="CAWUPB010001189">
    <property type="protein sequence ID" value="CAK7351749.1"/>
    <property type="molecule type" value="Genomic_DNA"/>
</dbReference>
<evidence type="ECO:0000313" key="2">
    <source>
        <dbReference type="Proteomes" id="UP001314170"/>
    </source>
</evidence>